<dbReference type="GO" id="GO:0005737">
    <property type="term" value="C:cytoplasm"/>
    <property type="evidence" value="ECO:0007669"/>
    <property type="project" value="TreeGrafter"/>
</dbReference>
<dbReference type="EMBL" id="PDNZ01000001">
    <property type="protein sequence ID" value="PWW83176.1"/>
    <property type="molecule type" value="Genomic_DNA"/>
</dbReference>
<keyword evidence="5" id="KW-0802">TPR repeat</keyword>
<dbReference type="GO" id="GO:0008017">
    <property type="term" value="F:microtubule binding"/>
    <property type="evidence" value="ECO:0007669"/>
    <property type="project" value="TreeGrafter"/>
</dbReference>
<comment type="subunit">
    <text evidence="2">Interacts with microtubules.</text>
</comment>
<evidence type="ECO:0000256" key="6">
    <source>
        <dbReference type="ARBA" id="ARBA00023212"/>
    </source>
</evidence>
<comment type="caution">
    <text evidence="10">The sequence shown here is derived from an EMBL/GenBank/DDBJ whole genome shotgun (WGS) entry which is preliminary data.</text>
</comment>
<dbReference type="InterPro" id="IPR049039">
    <property type="entry name" value="RMD1-3_a_helical_rpt"/>
</dbReference>
<dbReference type="GO" id="GO:0005876">
    <property type="term" value="C:spindle microtubule"/>
    <property type="evidence" value="ECO:0007669"/>
    <property type="project" value="TreeGrafter"/>
</dbReference>
<gene>
    <name evidence="10" type="ORF">CR164_01045</name>
</gene>
<evidence type="ECO:0000313" key="11">
    <source>
        <dbReference type="Proteomes" id="UP000246278"/>
    </source>
</evidence>
<dbReference type="PANTHER" id="PTHR16056">
    <property type="entry name" value="REGULATOR OF MICROTUBULE DYNAMICS PROTEIN"/>
    <property type="match status" value="1"/>
</dbReference>
<accession>A0A317TBN7</accession>
<evidence type="ECO:0000256" key="4">
    <source>
        <dbReference type="ARBA" id="ARBA00022737"/>
    </source>
</evidence>
<dbReference type="AlphaFoldDB" id="A0A317TBN7"/>
<evidence type="ECO:0000256" key="8">
    <source>
        <dbReference type="ARBA" id="ARBA00041958"/>
    </source>
</evidence>
<evidence type="ECO:0000256" key="2">
    <source>
        <dbReference type="ARBA" id="ARBA00011375"/>
    </source>
</evidence>
<evidence type="ECO:0000256" key="1">
    <source>
        <dbReference type="ARBA" id="ARBA00004245"/>
    </source>
</evidence>
<comment type="subcellular location">
    <subcellularLocation>
        <location evidence="1">Cytoplasm</location>
        <location evidence="1">Cytoskeleton</location>
    </subcellularLocation>
</comment>
<dbReference type="Pfam" id="PF21033">
    <property type="entry name" value="RMD1-3"/>
    <property type="match status" value="1"/>
</dbReference>
<protein>
    <recommendedName>
        <fullName evidence="7">Regulator of microtubule dynamics protein 1</fullName>
    </recommendedName>
    <alternativeName>
        <fullName evidence="8">Protein FAM82B</fullName>
    </alternativeName>
</protein>
<dbReference type="Proteomes" id="UP000246278">
    <property type="component" value="Unassembled WGS sequence"/>
</dbReference>
<proteinExistence type="predicted"/>
<dbReference type="Gene3D" id="1.25.40.10">
    <property type="entry name" value="Tetratricopeptide repeat domain"/>
    <property type="match status" value="1"/>
</dbReference>
<evidence type="ECO:0000313" key="10">
    <source>
        <dbReference type="EMBL" id="PWW83176.1"/>
    </source>
</evidence>
<dbReference type="PANTHER" id="PTHR16056:SF16">
    <property type="entry name" value="REGULATOR OF MICROTUBULE DYNAMICS PROTEIN 1"/>
    <property type="match status" value="1"/>
</dbReference>
<keyword evidence="3" id="KW-0963">Cytoplasm</keyword>
<keyword evidence="9" id="KW-0175">Coiled coil</keyword>
<sequence>MSCITKTPAFILLPPLIFCAVFSGFLTGANVSYASKFKKTSSRHDLSYTIGKADEAFYAMNYEAADSLYSSVLETDPGNPDANWKLARLYVSMGESLPPEKPEERQPYYEKAVLHAEVSIKNNENIADGHTWLAASLGVLADNIGPREKIKRANIIKSELDRALELNPHDDVALSILGSFNREIADMGWFEKVFAKTFLGSLPKGSQEEAEKMLKKAIAINPRIIRHYHELGKLYKDMKRYEEAVEVLNEALNKPVLMKSDERRLQNIRKMIKKLSKKIDG</sequence>
<evidence type="ECO:0000256" key="7">
    <source>
        <dbReference type="ARBA" id="ARBA00039966"/>
    </source>
</evidence>
<name>A0A317TBN7_9CHLB</name>
<evidence type="ECO:0000256" key="9">
    <source>
        <dbReference type="SAM" id="Coils"/>
    </source>
</evidence>
<dbReference type="RefSeq" id="WP_110022058.1">
    <property type="nucleotide sequence ID" value="NZ_PDNZ01000001.1"/>
</dbReference>
<feature type="coiled-coil region" evidence="9">
    <location>
        <begin position="231"/>
        <end position="278"/>
    </location>
</feature>
<organism evidence="10 11">
    <name type="scientific">Prosthecochloris marina</name>
    <dbReference type="NCBI Taxonomy" id="2017681"/>
    <lineage>
        <taxon>Bacteria</taxon>
        <taxon>Pseudomonadati</taxon>
        <taxon>Chlorobiota</taxon>
        <taxon>Chlorobiia</taxon>
        <taxon>Chlorobiales</taxon>
        <taxon>Chlorobiaceae</taxon>
        <taxon>Prosthecochloris</taxon>
    </lineage>
</organism>
<dbReference type="OrthoDB" id="9813878at2"/>
<reference evidence="11" key="1">
    <citation type="submission" date="2017-10" db="EMBL/GenBank/DDBJ databases">
        <authorList>
            <person name="Gaisin V.A."/>
            <person name="Rysina M.S."/>
            <person name="Grouzdev D.S."/>
        </authorList>
    </citation>
    <scope>NUCLEOTIDE SEQUENCE [LARGE SCALE GENOMIC DNA]</scope>
    <source>
        <strain evidence="11">V1</strain>
    </source>
</reference>
<dbReference type="InterPro" id="IPR011990">
    <property type="entry name" value="TPR-like_helical_dom_sf"/>
</dbReference>
<dbReference type="GO" id="GO:0097431">
    <property type="term" value="C:mitotic spindle pole"/>
    <property type="evidence" value="ECO:0007669"/>
    <property type="project" value="TreeGrafter"/>
</dbReference>
<evidence type="ECO:0000256" key="3">
    <source>
        <dbReference type="ARBA" id="ARBA00022490"/>
    </source>
</evidence>
<keyword evidence="11" id="KW-1185">Reference proteome</keyword>
<dbReference type="SUPFAM" id="SSF48452">
    <property type="entry name" value="TPR-like"/>
    <property type="match status" value="1"/>
</dbReference>
<evidence type="ECO:0000256" key="5">
    <source>
        <dbReference type="ARBA" id="ARBA00022803"/>
    </source>
</evidence>
<keyword evidence="6" id="KW-0206">Cytoskeleton</keyword>
<keyword evidence="4" id="KW-0677">Repeat</keyword>